<organism evidence="2 3">
    <name type="scientific">Tanacetum coccineum</name>
    <dbReference type="NCBI Taxonomy" id="301880"/>
    <lineage>
        <taxon>Eukaryota</taxon>
        <taxon>Viridiplantae</taxon>
        <taxon>Streptophyta</taxon>
        <taxon>Embryophyta</taxon>
        <taxon>Tracheophyta</taxon>
        <taxon>Spermatophyta</taxon>
        <taxon>Magnoliopsida</taxon>
        <taxon>eudicotyledons</taxon>
        <taxon>Gunneridae</taxon>
        <taxon>Pentapetalae</taxon>
        <taxon>asterids</taxon>
        <taxon>campanulids</taxon>
        <taxon>Asterales</taxon>
        <taxon>Asteraceae</taxon>
        <taxon>Asteroideae</taxon>
        <taxon>Anthemideae</taxon>
        <taxon>Anthemidinae</taxon>
        <taxon>Tanacetum</taxon>
    </lineage>
</organism>
<reference evidence="2" key="2">
    <citation type="submission" date="2022-01" db="EMBL/GenBank/DDBJ databases">
        <authorList>
            <person name="Yamashiro T."/>
            <person name="Shiraishi A."/>
            <person name="Satake H."/>
            <person name="Nakayama K."/>
        </authorList>
    </citation>
    <scope>NUCLEOTIDE SEQUENCE</scope>
</reference>
<feature type="region of interest" description="Disordered" evidence="1">
    <location>
        <begin position="22"/>
        <end position="41"/>
    </location>
</feature>
<evidence type="ECO:0000313" key="3">
    <source>
        <dbReference type="Proteomes" id="UP001151760"/>
    </source>
</evidence>
<sequence length="350" mass="39850">MDSSMGKMCLGKDVIEISSNQNKGLGDWDSPEYKNTTRSGGKKEPEVLVFHKMDTEEDSDRYIAQCFVNSLYASDGEINLEKNDNLISNDYAVKLCLEYEVRKGKKLVKKELMVLLHGEIYFVQFIINPEEDEFEPGLIFGRSFLRSANAIVNFGEGTITIQPDFDPFLLSSDEEGNPNLDNLETLLDFDFDEVPQTETDLPPMVCKMGKGSRNKKKIMENIMYFNDGAGPSSSVGTPLTQEEAERRALAHRISMRYEMLEEVRPVIETLAYNDKYKKLLDEIWADKVRLDGKIKPEEERAMVKVKGQMLKEKKDPGAFLFPIRLEGLINENALADTGSDTNTMPYRIYE</sequence>
<evidence type="ECO:0000313" key="2">
    <source>
        <dbReference type="EMBL" id="GJU03019.1"/>
    </source>
</evidence>
<reference evidence="2" key="1">
    <citation type="journal article" date="2022" name="Int. J. Mol. Sci.">
        <title>Draft Genome of Tanacetum Coccineum: Genomic Comparison of Closely Related Tanacetum-Family Plants.</title>
        <authorList>
            <person name="Yamashiro T."/>
            <person name="Shiraishi A."/>
            <person name="Nakayama K."/>
            <person name="Satake H."/>
        </authorList>
    </citation>
    <scope>NUCLEOTIDE SEQUENCE</scope>
</reference>
<gene>
    <name evidence="2" type="ORF">Tco_1113357</name>
</gene>
<accession>A0ABQ5IS78</accession>
<dbReference type="Proteomes" id="UP001151760">
    <property type="component" value="Unassembled WGS sequence"/>
</dbReference>
<keyword evidence="3" id="KW-1185">Reference proteome</keyword>
<dbReference type="EMBL" id="BQNB010021113">
    <property type="protein sequence ID" value="GJU03019.1"/>
    <property type="molecule type" value="Genomic_DNA"/>
</dbReference>
<proteinExistence type="predicted"/>
<comment type="caution">
    <text evidence="2">The sequence shown here is derived from an EMBL/GenBank/DDBJ whole genome shotgun (WGS) entry which is preliminary data.</text>
</comment>
<protein>
    <submittedName>
        <fullName evidence="2">Uncharacterized protein</fullName>
    </submittedName>
</protein>
<name>A0ABQ5IS78_9ASTR</name>
<evidence type="ECO:0000256" key="1">
    <source>
        <dbReference type="SAM" id="MobiDB-lite"/>
    </source>
</evidence>